<evidence type="ECO:0000313" key="3">
    <source>
        <dbReference type="EMBL" id="WAR19891.1"/>
    </source>
</evidence>
<feature type="transmembrane region" description="Helical" evidence="1">
    <location>
        <begin position="41"/>
        <end position="65"/>
    </location>
</feature>
<evidence type="ECO:0000313" key="4">
    <source>
        <dbReference type="Proteomes" id="UP001164746"/>
    </source>
</evidence>
<organism evidence="3 4">
    <name type="scientific">Mya arenaria</name>
    <name type="common">Soft-shell clam</name>
    <dbReference type="NCBI Taxonomy" id="6604"/>
    <lineage>
        <taxon>Eukaryota</taxon>
        <taxon>Metazoa</taxon>
        <taxon>Spiralia</taxon>
        <taxon>Lophotrochozoa</taxon>
        <taxon>Mollusca</taxon>
        <taxon>Bivalvia</taxon>
        <taxon>Autobranchia</taxon>
        <taxon>Heteroconchia</taxon>
        <taxon>Euheterodonta</taxon>
        <taxon>Imparidentia</taxon>
        <taxon>Neoheterodontei</taxon>
        <taxon>Myida</taxon>
        <taxon>Myoidea</taxon>
        <taxon>Myidae</taxon>
        <taxon>Mya</taxon>
    </lineage>
</organism>
<reference evidence="3" key="1">
    <citation type="submission" date="2022-11" db="EMBL/GenBank/DDBJ databases">
        <title>Centuries of genome instability and evolution in soft-shell clam transmissible cancer (bioRxiv).</title>
        <authorList>
            <person name="Hart S.F.M."/>
            <person name="Yonemitsu M.A."/>
            <person name="Giersch R.M."/>
            <person name="Beal B.F."/>
            <person name="Arriagada G."/>
            <person name="Davis B.W."/>
            <person name="Ostrander E.A."/>
            <person name="Goff S.P."/>
            <person name="Metzger M.J."/>
        </authorList>
    </citation>
    <scope>NUCLEOTIDE SEQUENCE</scope>
    <source>
        <strain evidence="3">MELC-2E11</strain>
        <tissue evidence="3">Siphon/mantle</tissue>
    </source>
</reference>
<keyword evidence="4" id="KW-1185">Reference proteome</keyword>
<name>A0ABY7FG11_MYAAR</name>
<keyword evidence="2" id="KW-0732">Signal</keyword>
<keyword evidence="1" id="KW-0472">Membrane</keyword>
<feature type="chain" id="PRO_5047548772" evidence="2">
    <location>
        <begin position="26"/>
        <end position="117"/>
    </location>
</feature>
<evidence type="ECO:0000256" key="1">
    <source>
        <dbReference type="SAM" id="Phobius"/>
    </source>
</evidence>
<keyword evidence="1" id="KW-1133">Transmembrane helix</keyword>
<keyword evidence="1" id="KW-0812">Transmembrane</keyword>
<sequence length="117" mass="12702">MESKKVYSLFYLLLLTITAPMLAVARSEDKRDVDDERRQIAVAPLAVYAGVAVSPWVWAAILAAYGIAELTKYNRPIVTHVPTIGVGVVAAAFHTSTLTHGTQQCVETTIAADPYKL</sequence>
<dbReference type="EMBL" id="CP111022">
    <property type="protein sequence ID" value="WAR19891.1"/>
    <property type="molecule type" value="Genomic_DNA"/>
</dbReference>
<evidence type="ECO:0000256" key="2">
    <source>
        <dbReference type="SAM" id="SignalP"/>
    </source>
</evidence>
<accession>A0ABY7FG11</accession>
<proteinExistence type="predicted"/>
<protein>
    <submittedName>
        <fullName evidence="3">Uncharacterized protein</fullName>
    </submittedName>
</protein>
<gene>
    <name evidence="3" type="ORF">MAR_001729</name>
</gene>
<dbReference type="Proteomes" id="UP001164746">
    <property type="component" value="Chromosome 11"/>
</dbReference>
<feature type="signal peptide" evidence="2">
    <location>
        <begin position="1"/>
        <end position="25"/>
    </location>
</feature>